<dbReference type="eggNOG" id="ENOG502S5HU">
    <property type="taxonomic scope" value="Eukaryota"/>
</dbReference>
<protein>
    <submittedName>
        <fullName evidence="3">Uncharacterized protein</fullName>
    </submittedName>
</protein>
<dbReference type="Proteomes" id="UP000019132">
    <property type="component" value="Unassembled WGS sequence"/>
</dbReference>
<dbReference type="EMBL" id="GL376597">
    <property type="status" value="NOT_ANNOTATED_CDS"/>
    <property type="molecule type" value="Genomic_DNA"/>
</dbReference>
<evidence type="ECO:0000256" key="2">
    <source>
        <dbReference type="SAM" id="Phobius"/>
    </source>
</evidence>
<dbReference type="EnsemblProtists" id="PYU1_T013648">
    <property type="protein sequence ID" value="PYU1_T013648"/>
    <property type="gene ID" value="PYU1_G013619"/>
</dbReference>
<feature type="transmembrane region" description="Helical" evidence="2">
    <location>
        <begin position="162"/>
        <end position="183"/>
    </location>
</feature>
<dbReference type="AlphaFoldDB" id="K3X8U9"/>
<keyword evidence="2" id="KW-1133">Transmembrane helix</keyword>
<feature type="transmembrane region" description="Helical" evidence="2">
    <location>
        <begin position="120"/>
        <end position="142"/>
    </location>
</feature>
<organism evidence="3 4">
    <name type="scientific">Globisporangium ultimum (strain ATCC 200006 / CBS 805.95 / DAOM BR144)</name>
    <name type="common">Pythium ultimum</name>
    <dbReference type="NCBI Taxonomy" id="431595"/>
    <lineage>
        <taxon>Eukaryota</taxon>
        <taxon>Sar</taxon>
        <taxon>Stramenopiles</taxon>
        <taxon>Oomycota</taxon>
        <taxon>Peronosporomycetes</taxon>
        <taxon>Pythiales</taxon>
        <taxon>Pythiaceae</taxon>
        <taxon>Globisporangium</taxon>
    </lineage>
</organism>
<name>K3X8U9_GLOUD</name>
<evidence type="ECO:0000256" key="1">
    <source>
        <dbReference type="SAM" id="MobiDB-lite"/>
    </source>
</evidence>
<proteinExistence type="predicted"/>
<evidence type="ECO:0000313" key="3">
    <source>
        <dbReference type="EnsemblProtists" id="PYU1_T013648"/>
    </source>
</evidence>
<keyword evidence="2" id="KW-0472">Membrane</keyword>
<dbReference type="HOGENOM" id="CLU_025912_1_0_1"/>
<dbReference type="VEuPathDB" id="FungiDB:PYU1_G013619"/>
<sequence>MAAMRVRLRAPEEDAADTLSAAAGLAVTDTPWATLSREQQLVFASTAPQPPLPHLDLRSPEYIEERLENLKRKPTWRAWLDQYVQDHPDSDGSDDEDDAVGGRRIDKAAKRARYTRKTPGFLKTTCWSVIIAAFTPLLLLLYPCLRRKDNWPLGCTSLPGLIAYAFSTLVCIAFSIGLIYWTICRELPELNRNAWTNLQVRFNDMAQMSETCQASIFQYDLTLFQELCMPLVIDAALLSINVALLFQSHHKWARYALLAMAAAFVVDTPTKLYNATFPAPDITNIDPSYALADEELLVTYLLPSHIALEGKNLKPGGSVAWVAYWGCASTASVDACEKQFPSSFEVGVARVTFTAIDHFIPCYRDPPNPLKAQEYRCFEHVRLRVKDKQSIPGWSKRTAAIYQTTGKQRIEKVTTDDEQQGAEKSANYKESPAETKRSRSSSSSGSRKKSHVTATLHVASDGDILAEE</sequence>
<dbReference type="OMA" id="ACEKQFV"/>
<dbReference type="InParanoid" id="K3X8U9"/>
<keyword evidence="4" id="KW-1185">Reference proteome</keyword>
<feature type="region of interest" description="Disordered" evidence="1">
    <location>
        <begin position="410"/>
        <end position="468"/>
    </location>
</feature>
<reference evidence="3" key="3">
    <citation type="submission" date="2015-02" db="UniProtKB">
        <authorList>
            <consortium name="EnsemblProtists"/>
        </authorList>
    </citation>
    <scope>IDENTIFICATION</scope>
    <source>
        <strain evidence="3">DAOM BR144</strain>
    </source>
</reference>
<reference evidence="4" key="2">
    <citation type="submission" date="2010-04" db="EMBL/GenBank/DDBJ databases">
        <authorList>
            <person name="Buell R."/>
            <person name="Hamilton J."/>
            <person name="Hostetler J."/>
        </authorList>
    </citation>
    <scope>NUCLEOTIDE SEQUENCE [LARGE SCALE GENOMIC DNA]</scope>
    <source>
        <strain evidence="4">DAOM:BR144</strain>
    </source>
</reference>
<accession>K3X8U9</accession>
<keyword evidence="2" id="KW-0812">Transmembrane</keyword>
<evidence type="ECO:0000313" key="4">
    <source>
        <dbReference type="Proteomes" id="UP000019132"/>
    </source>
</evidence>
<reference evidence="4" key="1">
    <citation type="journal article" date="2010" name="Genome Biol.">
        <title>Genome sequence of the necrotrophic plant pathogen Pythium ultimum reveals original pathogenicity mechanisms and effector repertoire.</title>
        <authorList>
            <person name="Levesque C.A."/>
            <person name="Brouwer H."/>
            <person name="Cano L."/>
            <person name="Hamilton J.P."/>
            <person name="Holt C."/>
            <person name="Huitema E."/>
            <person name="Raffaele S."/>
            <person name="Robideau G.P."/>
            <person name="Thines M."/>
            <person name="Win J."/>
            <person name="Zerillo M.M."/>
            <person name="Beakes G.W."/>
            <person name="Boore J.L."/>
            <person name="Busam D."/>
            <person name="Dumas B."/>
            <person name="Ferriera S."/>
            <person name="Fuerstenberg S.I."/>
            <person name="Gachon C.M."/>
            <person name="Gaulin E."/>
            <person name="Govers F."/>
            <person name="Grenville-Briggs L."/>
            <person name="Horner N."/>
            <person name="Hostetler J."/>
            <person name="Jiang R.H."/>
            <person name="Johnson J."/>
            <person name="Krajaejun T."/>
            <person name="Lin H."/>
            <person name="Meijer H.J."/>
            <person name="Moore B."/>
            <person name="Morris P."/>
            <person name="Phuntmart V."/>
            <person name="Puiu D."/>
            <person name="Shetty J."/>
            <person name="Stajich J.E."/>
            <person name="Tripathy S."/>
            <person name="Wawra S."/>
            <person name="van West P."/>
            <person name="Whitty B.R."/>
            <person name="Coutinho P.M."/>
            <person name="Henrissat B."/>
            <person name="Martin F."/>
            <person name="Thomas P.D."/>
            <person name="Tyler B.M."/>
            <person name="De Vries R.P."/>
            <person name="Kamoun S."/>
            <person name="Yandell M."/>
            <person name="Tisserat N."/>
            <person name="Buell C.R."/>
        </authorList>
    </citation>
    <scope>NUCLEOTIDE SEQUENCE</scope>
    <source>
        <strain evidence="4">DAOM:BR144</strain>
    </source>
</reference>